<dbReference type="GO" id="GO:0004888">
    <property type="term" value="F:transmembrane signaling receptor activity"/>
    <property type="evidence" value="ECO:0007669"/>
    <property type="project" value="InterPro"/>
</dbReference>
<dbReference type="GO" id="GO:0016020">
    <property type="term" value="C:membrane"/>
    <property type="evidence" value="ECO:0007669"/>
    <property type="project" value="InterPro"/>
</dbReference>
<organism evidence="4 5">
    <name type="scientific">Ladona fulva</name>
    <name type="common">Scarce chaser dragonfly</name>
    <name type="synonym">Libellula fulva</name>
    <dbReference type="NCBI Taxonomy" id="123851"/>
    <lineage>
        <taxon>Eukaryota</taxon>
        <taxon>Metazoa</taxon>
        <taxon>Ecdysozoa</taxon>
        <taxon>Arthropoda</taxon>
        <taxon>Hexapoda</taxon>
        <taxon>Insecta</taxon>
        <taxon>Pterygota</taxon>
        <taxon>Palaeoptera</taxon>
        <taxon>Odonata</taxon>
        <taxon>Epiprocta</taxon>
        <taxon>Anisoptera</taxon>
        <taxon>Libelluloidea</taxon>
        <taxon>Libellulidae</taxon>
        <taxon>Ladona</taxon>
    </lineage>
</organism>
<dbReference type="Proteomes" id="UP000792457">
    <property type="component" value="Unassembled WGS sequence"/>
</dbReference>
<dbReference type="InterPro" id="IPR006028">
    <property type="entry name" value="GABAA/Glycine_rcpt"/>
</dbReference>
<reference evidence="4" key="2">
    <citation type="submission" date="2017-10" db="EMBL/GenBank/DDBJ databases">
        <title>Ladona fulva Genome sequencing and assembly.</title>
        <authorList>
            <person name="Murali S."/>
            <person name="Richards S."/>
            <person name="Bandaranaike D."/>
            <person name="Bellair M."/>
            <person name="Blankenburg K."/>
            <person name="Chao H."/>
            <person name="Dinh H."/>
            <person name="Doddapaneni H."/>
            <person name="Dugan-Rocha S."/>
            <person name="Elkadiri S."/>
            <person name="Gnanaolivu R."/>
            <person name="Hernandez B."/>
            <person name="Skinner E."/>
            <person name="Javaid M."/>
            <person name="Lee S."/>
            <person name="Li M."/>
            <person name="Ming W."/>
            <person name="Munidasa M."/>
            <person name="Muniz J."/>
            <person name="Nguyen L."/>
            <person name="Hughes D."/>
            <person name="Osuji N."/>
            <person name="Pu L.-L."/>
            <person name="Puazo M."/>
            <person name="Qu C."/>
            <person name="Quiroz J."/>
            <person name="Raj R."/>
            <person name="Weissenberger G."/>
            <person name="Xin Y."/>
            <person name="Zou X."/>
            <person name="Han Y."/>
            <person name="Worley K."/>
            <person name="Muzny D."/>
            <person name="Gibbs R."/>
        </authorList>
    </citation>
    <scope>NUCLEOTIDE SEQUENCE</scope>
    <source>
        <strain evidence="4">Sampled in the wild</strain>
    </source>
</reference>
<protein>
    <recommendedName>
        <fullName evidence="3">Neurotransmitter-gated ion-channel transmembrane domain-containing protein</fullName>
    </recommendedName>
</protein>
<evidence type="ECO:0000256" key="1">
    <source>
        <dbReference type="SAM" id="MobiDB-lite"/>
    </source>
</evidence>
<feature type="region of interest" description="Disordered" evidence="1">
    <location>
        <begin position="142"/>
        <end position="196"/>
    </location>
</feature>
<dbReference type="PANTHER" id="PTHR18945">
    <property type="entry name" value="NEUROTRANSMITTER GATED ION CHANNEL"/>
    <property type="match status" value="1"/>
</dbReference>
<dbReference type="InterPro" id="IPR006029">
    <property type="entry name" value="Neurotrans-gated_channel_TM"/>
</dbReference>
<feature type="transmembrane region" description="Helical" evidence="2">
    <location>
        <begin position="110"/>
        <end position="132"/>
    </location>
</feature>
<evidence type="ECO:0000313" key="4">
    <source>
        <dbReference type="EMBL" id="KAG8225047.1"/>
    </source>
</evidence>
<evidence type="ECO:0000313" key="5">
    <source>
        <dbReference type="Proteomes" id="UP000792457"/>
    </source>
</evidence>
<accession>A0A8K0JYM6</accession>
<keyword evidence="2" id="KW-1133">Transmembrane helix</keyword>
<proteinExistence type="predicted"/>
<evidence type="ECO:0000259" key="3">
    <source>
        <dbReference type="Pfam" id="PF02932"/>
    </source>
</evidence>
<dbReference type="Pfam" id="PF02932">
    <property type="entry name" value="Neur_chan_memb"/>
    <property type="match status" value="1"/>
</dbReference>
<dbReference type="EMBL" id="KZ308222">
    <property type="protein sequence ID" value="KAG8225047.1"/>
    <property type="molecule type" value="Genomic_DNA"/>
</dbReference>
<dbReference type="InterPro" id="IPR038050">
    <property type="entry name" value="Neuro_actylchol_rec"/>
</dbReference>
<dbReference type="OrthoDB" id="203862at2759"/>
<feature type="transmembrane region" description="Helical" evidence="2">
    <location>
        <begin position="47"/>
        <end position="69"/>
    </location>
</feature>
<dbReference type="SUPFAM" id="SSF90112">
    <property type="entry name" value="Neurotransmitter-gated ion-channel transmembrane pore"/>
    <property type="match status" value="1"/>
</dbReference>
<dbReference type="GO" id="GO:0005254">
    <property type="term" value="F:chloride channel activity"/>
    <property type="evidence" value="ECO:0007669"/>
    <property type="project" value="UniProtKB-ARBA"/>
</dbReference>
<feature type="compositionally biased region" description="Basic and acidic residues" evidence="1">
    <location>
        <begin position="176"/>
        <end position="190"/>
    </location>
</feature>
<feature type="compositionally biased region" description="Acidic residues" evidence="1">
    <location>
        <begin position="255"/>
        <end position="269"/>
    </location>
</feature>
<keyword evidence="2" id="KW-0812">Transmembrane</keyword>
<comment type="caution">
    <text evidence="4">The sequence shown here is derived from an EMBL/GenBank/DDBJ whole genome shotgun (WGS) entry which is preliminary data.</text>
</comment>
<dbReference type="AlphaFoldDB" id="A0A8K0JYM6"/>
<feature type="domain" description="Neurotransmitter-gated ion-channel transmembrane" evidence="3">
    <location>
        <begin position="52"/>
        <end position="178"/>
    </location>
</feature>
<dbReference type="CDD" id="cd19049">
    <property type="entry name" value="LGIC_TM_anion"/>
    <property type="match status" value="1"/>
</dbReference>
<keyword evidence="5" id="KW-1185">Reference proteome</keyword>
<evidence type="ECO:0000256" key="2">
    <source>
        <dbReference type="SAM" id="Phobius"/>
    </source>
</evidence>
<sequence length="309" mass="34698">MARRYKRWSGTRGGTCSIRFSQHRNGRRGAHHKEPSVYFFLKRHTGYFMLQVYVPCGLIVSCSWVSFWIDPDAVPARVSLGVTTVLSMTTMGFGGRSQMPKVSYATALDWFVILCFSFVFAVMVEYAAINFIDKLRTDLKRKKEEQKKKREAEEAKEAKEMGEEEDEEERKKRKKMEGGKGGEEPEEGKIPESNMVLGGVGEHEIVRVIVETVGEEPVESGHVERKFKEPIPEIVAPATVTGMGRIMPSNKDNIEWEDSGEEYEDDEEEELDVVGNGAGPEEVVEVSRDISRNPTLLGPCGEMAPAARA</sequence>
<keyword evidence="2" id="KW-0472">Membrane</keyword>
<dbReference type="GO" id="GO:0005230">
    <property type="term" value="F:extracellular ligand-gated monoatomic ion channel activity"/>
    <property type="evidence" value="ECO:0007669"/>
    <property type="project" value="UniProtKB-ARBA"/>
</dbReference>
<feature type="compositionally biased region" description="Basic and acidic residues" evidence="1">
    <location>
        <begin position="142"/>
        <end position="161"/>
    </location>
</feature>
<feature type="region of interest" description="Disordered" evidence="1">
    <location>
        <begin position="246"/>
        <end position="269"/>
    </location>
</feature>
<name>A0A8K0JYM6_LADFU</name>
<dbReference type="Gene3D" id="1.20.58.390">
    <property type="entry name" value="Neurotransmitter-gated ion-channel transmembrane domain"/>
    <property type="match status" value="1"/>
</dbReference>
<dbReference type="InterPro" id="IPR006201">
    <property type="entry name" value="Neur_channel"/>
</dbReference>
<reference evidence="4" key="1">
    <citation type="submission" date="2013-04" db="EMBL/GenBank/DDBJ databases">
        <authorList>
            <person name="Qu J."/>
            <person name="Murali S.C."/>
            <person name="Bandaranaike D."/>
            <person name="Bellair M."/>
            <person name="Blankenburg K."/>
            <person name="Chao H."/>
            <person name="Dinh H."/>
            <person name="Doddapaneni H."/>
            <person name="Downs B."/>
            <person name="Dugan-Rocha S."/>
            <person name="Elkadiri S."/>
            <person name="Gnanaolivu R.D."/>
            <person name="Hernandez B."/>
            <person name="Javaid M."/>
            <person name="Jayaseelan J.C."/>
            <person name="Lee S."/>
            <person name="Li M."/>
            <person name="Ming W."/>
            <person name="Munidasa M."/>
            <person name="Muniz J."/>
            <person name="Nguyen L."/>
            <person name="Ongeri F."/>
            <person name="Osuji N."/>
            <person name="Pu L.-L."/>
            <person name="Puazo M."/>
            <person name="Qu C."/>
            <person name="Quiroz J."/>
            <person name="Raj R."/>
            <person name="Weissenberger G."/>
            <person name="Xin Y."/>
            <person name="Zou X."/>
            <person name="Han Y."/>
            <person name="Richards S."/>
            <person name="Worley K."/>
            <person name="Muzny D."/>
            <person name="Gibbs R."/>
        </authorList>
    </citation>
    <scope>NUCLEOTIDE SEQUENCE</scope>
    <source>
        <strain evidence="4">Sampled in the wild</strain>
    </source>
</reference>
<gene>
    <name evidence="4" type="ORF">J437_LFUL000025</name>
</gene>
<dbReference type="GO" id="GO:0099095">
    <property type="term" value="F:ligand-gated monoatomic anion channel activity"/>
    <property type="evidence" value="ECO:0007669"/>
    <property type="project" value="UniProtKB-ARBA"/>
</dbReference>
<dbReference type="PRINTS" id="PR00253">
    <property type="entry name" value="GABAARECEPTR"/>
</dbReference>
<dbReference type="InterPro" id="IPR036719">
    <property type="entry name" value="Neuro-gated_channel_TM_sf"/>
</dbReference>